<keyword evidence="1" id="KW-0175">Coiled coil</keyword>
<name>A0A829R9F2_LISGR</name>
<evidence type="ECO:0000313" key="3">
    <source>
        <dbReference type="Proteomes" id="UP000019251"/>
    </source>
</evidence>
<gene>
    <name evidence="2" type="ORF">LMUR_00720</name>
</gene>
<dbReference type="AlphaFoldDB" id="A0A829R9F2"/>
<accession>A0A829R9F2</accession>
<evidence type="ECO:0000256" key="1">
    <source>
        <dbReference type="SAM" id="Coils"/>
    </source>
</evidence>
<sequence length="234" mass="28292">MKEDTLLFDNQRLEAENDRLRKQLQTEKKQEVVYADWLTSEQKELKQTAHQYQQEFENALLEIHQKLLEKEKEAHQHLEQEIMLRTEKERMKAEQLTAQSEINRLEQRIRELETNLQKSKEANQQLNDRNKFANEKLRDQEQLLTQLQNSQAELSNYKQTTFELLEKQKQALVRLFHDQQQAEAEAEKLRDRLADKTKAFALLEEKYTRMANTKTMKWTGRYWKLRKKLLFATK</sequence>
<reference evidence="2 3" key="1">
    <citation type="submission" date="2012-12" db="EMBL/GenBank/DDBJ databases">
        <title>Novel taxa of Listeriaceae from agricultural environments in the United States.</title>
        <authorList>
            <person name="den Bakker H.C."/>
            <person name="Allred A."/>
            <person name="Warchocki S."/>
            <person name="Wright E.M."/>
            <person name="Burrell A."/>
            <person name="Nightingale K.K."/>
            <person name="Kephart D."/>
            <person name="Wiedmann M."/>
        </authorList>
    </citation>
    <scope>NUCLEOTIDE SEQUENCE [LARGE SCALE GENOMIC DNA]</scope>
    <source>
        <strain evidence="2 3">FSL F6-1183</strain>
    </source>
</reference>
<organism evidence="2 3">
    <name type="scientific">Listeria grayi FSL F6-1183</name>
    <dbReference type="NCBI Taxonomy" id="1265827"/>
    <lineage>
        <taxon>Bacteria</taxon>
        <taxon>Bacillati</taxon>
        <taxon>Bacillota</taxon>
        <taxon>Bacilli</taxon>
        <taxon>Bacillales</taxon>
        <taxon>Listeriaceae</taxon>
        <taxon>Listeria</taxon>
    </lineage>
</organism>
<dbReference type="RefSeq" id="WP_036103473.1">
    <property type="nucleotide sequence ID" value="NZ_AODG01000003.1"/>
</dbReference>
<proteinExistence type="predicted"/>
<protein>
    <submittedName>
        <fullName evidence="2">Uncharacterized protein</fullName>
    </submittedName>
</protein>
<dbReference type="EMBL" id="AODG01000003">
    <property type="protein sequence ID" value="EUJ30360.1"/>
    <property type="molecule type" value="Genomic_DNA"/>
</dbReference>
<dbReference type="Proteomes" id="UP000019251">
    <property type="component" value="Unassembled WGS sequence"/>
</dbReference>
<evidence type="ECO:0000313" key="2">
    <source>
        <dbReference type="EMBL" id="EUJ30360.1"/>
    </source>
</evidence>
<comment type="caution">
    <text evidence="2">The sequence shown here is derived from an EMBL/GenBank/DDBJ whole genome shotgun (WGS) entry which is preliminary data.</text>
</comment>
<feature type="coiled-coil region" evidence="1">
    <location>
        <begin position="3"/>
        <end position="206"/>
    </location>
</feature>